<dbReference type="RefSeq" id="WP_379538638.1">
    <property type="nucleotide sequence ID" value="NZ_JBHSDR010000006.1"/>
</dbReference>
<name>A0ABV8RP64_9SPHN</name>
<evidence type="ECO:0000256" key="3">
    <source>
        <dbReference type="ARBA" id="ARBA00022692"/>
    </source>
</evidence>
<feature type="transmembrane region" description="Helical" evidence="6">
    <location>
        <begin position="12"/>
        <end position="31"/>
    </location>
</feature>
<proteinExistence type="inferred from homology"/>
<dbReference type="EMBL" id="JBHSDR010000006">
    <property type="protein sequence ID" value="MFC4295153.1"/>
    <property type="molecule type" value="Genomic_DNA"/>
</dbReference>
<keyword evidence="3 6" id="KW-0812">Transmembrane</keyword>
<feature type="transmembrane region" description="Helical" evidence="6">
    <location>
        <begin position="113"/>
        <end position="129"/>
    </location>
</feature>
<dbReference type="InterPro" id="IPR012506">
    <property type="entry name" value="TMEM86B-like"/>
</dbReference>
<reference evidence="8" key="1">
    <citation type="journal article" date="2019" name="Int. J. Syst. Evol. Microbiol.">
        <title>The Global Catalogue of Microorganisms (GCM) 10K type strain sequencing project: providing services to taxonomists for standard genome sequencing and annotation.</title>
        <authorList>
            <consortium name="The Broad Institute Genomics Platform"/>
            <consortium name="The Broad Institute Genome Sequencing Center for Infectious Disease"/>
            <person name="Wu L."/>
            <person name="Ma J."/>
        </authorList>
    </citation>
    <scope>NUCLEOTIDE SEQUENCE [LARGE SCALE GENOMIC DNA]</scope>
    <source>
        <strain evidence="8">CGMCC 1.12989</strain>
    </source>
</reference>
<feature type="transmembrane region" description="Helical" evidence="6">
    <location>
        <begin position="85"/>
        <end position="101"/>
    </location>
</feature>
<accession>A0ABV8RP64</accession>
<evidence type="ECO:0000256" key="4">
    <source>
        <dbReference type="ARBA" id="ARBA00022989"/>
    </source>
</evidence>
<keyword evidence="5 6" id="KW-0472">Membrane</keyword>
<keyword evidence="4 6" id="KW-1133">Transmembrane helix</keyword>
<sequence length="233" mass="25122">MPRRALAEKRPWLLASLFFGVTWMFVGESRLPGLYQIGWKGAGVGFLAIYAFARHAGTDGRLLTAVMALGAVGDCAIEIDPVAGGAAFFAAHLFAIALYARHRRDTTTASQKMLAVALLIGVPLSGYFLPSERNMALPIALYALALGGMAGMAWTSSFPRYRVGTGALLFVASDLLIFARMGPLANSALPDILIWPLYYCGQLLICTGVLKMLRAAAHPRVDRRSAGHRPMPR</sequence>
<protein>
    <submittedName>
        <fullName evidence="7">Lysoplasmalogenase family protein</fullName>
    </submittedName>
</protein>
<evidence type="ECO:0000313" key="8">
    <source>
        <dbReference type="Proteomes" id="UP001595828"/>
    </source>
</evidence>
<feature type="transmembrane region" description="Helical" evidence="6">
    <location>
        <begin position="193"/>
        <end position="213"/>
    </location>
</feature>
<dbReference type="Pfam" id="PF07947">
    <property type="entry name" value="YhhN"/>
    <property type="match status" value="1"/>
</dbReference>
<evidence type="ECO:0000256" key="2">
    <source>
        <dbReference type="ARBA" id="ARBA00007375"/>
    </source>
</evidence>
<evidence type="ECO:0000313" key="7">
    <source>
        <dbReference type="EMBL" id="MFC4295153.1"/>
    </source>
</evidence>
<feature type="transmembrane region" description="Helical" evidence="6">
    <location>
        <begin position="135"/>
        <end position="154"/>
    </location>
</feature>
<evidence type="ECO:0000256" key="1">
    <source>
        <dbReference type="ARBA" id="ARBA00004141"/>
    </source>
</evidence>
<evidence type="ECO:0000256" key="5">
    <source>
        <dbReference type="ARBA" id="ARBA00023136"/>
    </source>
</evidence>
<dbReference type="PANTHER" id="PTHR31885">
    <property type="entry name" value="GH04784P"/>
    <property type="match status" value="1"/>
</dbReference>
<dbReference type="PANTHER" id="PTHR31885:SF6">
    <property type="entry name" value="GH04784P"/>
    <property type="match status" value="1"/>
</dbReference>
<evidence type="ECO:0000256" key="6">
    <source>
        <dbReference type="SAM" id="Phobius"/>
    </source>
</evidence>
<comment type="caution">
    <text evidence="7">The sequence shown here is derived from an EMBL/GenBank/DDBJ whole genome shotgun (WGS) entry which is preliminary data.</text>
</comment>
<keyword evidence="8" id="KW-1185">Reference proteome</keyword>
<comment type="subcellular location">
    <subcellularLocation>
        <location evidence="1">Membrane</location>
        <topology evidence="1">Multi-pass membrane protein</topology>
    </subcellularLocation>
</comment>
<dbReference type="Proteomes" id="UP001595828">
    <property type="component" value="Unassembled WGS sequence"/>
</dbReference>
<comment type="similarity">
    <text evidence="2">Belongs to the TMEM86 family.</text>
</comment>
<feature type="transmembrane region" description="Helical" evidence="6">
    <location>
        <begin position="161"/>
        <end position="181"/>
    </location>
</feature>
<organism evidence="7 8">
    <name type="scientific">Novosphingobium tardum</name>
    <dbReference type="NCBI Taxonomy" id="1538021"/>
    <lineage>
        <taxon>Bacteria</taxon>
        <taxon>Pseudomonadati</taxon>
        <taxon>Pseudomonadota</taxon>
        <taxon>Alphaproteobacteria</taxon>
        <taxon>Sphingomonadales</taxon>
        <taxon>Sphingomonadaceae</taxon>
        <taxon>Novosphingobium</taxon>
    </lineage>
</organism>
<gene>
    <name evidence="7" type="ORF">ACFO0A_08800</name>
</gene>